<dbReference type="AlphaFoldDB" id="A0A182E6T2"/>
<evidence type="ECO:0000313" key="2">
    <source>
        <dbReference type="Proteomes" id="UP000271087"/>
    </source>
</evidence>
<name>A0A182E6T2_ONCOC</name>
<dbReference type="OrthoDB" id="5799079at2759"/>
<keyword evidence="2" id="KW-1185">Reference proteome</keyword>
<accession>A0A182E6T2</accession>
<dbReference type="WBParaSite" id="nOo.2.0.1.t03721-RA">
    <property type="protein sequence ID" value="nOo.2.0.1.t03721-RA"/>
    <property type="gene ID" value="nOo.2.0.1.g03721"/>
</dbReference>
<organism evidence="3">
    <name type="scientific">Onchocerca ochengi</name>
    <name type="common">Filarial nematode worm</name>
    <dbReference type="NCBI Taxonomy" id="42157"/>
    <lineage>
        <taxon>Eukaryota</taxon>
        <taxon>Metazoa</taxon>
        <taxon>Ecdysozoa</taxon>
        <taxon>Nematoda</taxon>
        <taxon>Chromadorea</taxon>
        <taxon>Rhabditida</taxon>
        <taxon>Spirurina</taxon>
        <taxon>Spiruromorpha</taxon>
        <taxon>Filarioidea</taxon>
        <taxon>Onchocercidae</taxon>
        <taxon>Onchocerca</taxon>
    </lineage>
</organism>
<dbReference type="PANTHER" id="PTHR33995">
    <property type="entry name" value="PROTEIN CBG18546"/>
    <property type="match status" value="1"/>
</dbReference>
<dbReference type="InterPro" id="IPR029034">
    <property type="entry name" value="Cystine-knot_cytokine"/>
</dbReference>
<dbReference type="Proteomes" id="UP000271087">
    <property type="component" value="Unassembled WGS sequence"/>
</dbReference>
<dbReference type="SUPFAM" id="SSF57501">
    <property type="entry name" value="Cystine-knot cytokines"/>
    <property type="match status" value="1"/>
</dbReference>
<evidence type="ECO:0000313" key="1">
    <source>
        <dbReference type="EMBL" id="VDK70235.1"/>
    </source>
</evidence>
<reference evidence="1 2" key="2">
    <citation type="submission" date="2018-08" db="EMBL/GenBank/DDBJ databases">
        <authorList>
            <person name="Laetsch R D."/>
            <person name="Stevens L."/>
            <person name="Kumar S."/>
            <person name="Blaxter L. M."/>
        </authorList>
    </citation>
    <scope>NUCLEOTIDE SEQUENCE [LARGE SCALE GENOMIC DNA]</scope>
</reference>
<sequence>MVSKDIRDEIMVPKDGEDMMERDEVIVSRDCDTTLDNKGAISIRPWDQLKKIWMEPNGEVVEVEDQVVVLKNETMGSVDDVMAQNDKAMELEDQVMILKSKAIMLLNNSGGSMDEIMDERVSGQSFLPKKMDQRMVWSYSEKALLFWVPIVLLDSNKNATSSSSFPSSWLHHDERYLDFDYQSTNDMGNGISIEIIGMRRIRTSSSLKGLVKVIASTTLLINFFTANHVPFQSFGWLVFRNMIIGTPIFKCRISSTNIADERFQGNFSSNEEIASENVEQLVIDFKEASSDDKYHDYDEAEEFIIPSVENYTKSTKSSMAYHSYRRSLKNMKRCIRYSEKYLYQSLERAGMLNQWFMANNPEEAGRNFARSHENFFQTKFDYFDLPQYDSLVSDIEDSDILFSCNGLCQNIISKLNEALAKEKNDTFLLSVPFLDDTQSHIINANSTKSTLTSCQLGMFIPVGNCIPQGAEEFQKHSKLCTSCHGVYMLGKMCFPRFINAIKCESQTSGCIFDKFSTQAHGSCYMHTLTFKVLRNKGSEECQEWQYEYIQVPTSCECQLDVESLLLSAVKP</sequence>
<gene>
    <name evidence="1" type="ORF">NOO_LOCUS3721</name>
</gene>
<evidence type="ECO:0000313" key="3">
    <source>
        <dbReference type="WBParaSite" id="nOo.2.0.1.t03721-RA"/>
    </source>
</evidence>
<proteinExistence type="predicted"/>
<reference evidence="3" key="1">
    <citation type="submission" date="2016-06" db="UniProtKB">
        <authorList>
            <consortium name="WormBaseParasite"/>
        </authorList>
    </citation>
    <scope>IDENTIFICATION</scope>
</reference>
<dbReference type="EMBL" id="UYRW01000743">
    <property type="protein sequence ID" value="VDK70235.1"/>
    <property type="molecule type" value="Genomic_DNA"/>
</dbReference>
<dbReference type="PANTHER" id="PTHR33995:SF13">
    <property type="entry name" value="CTCK DOMAIN-CONTAINING PROTEIN"/>
    <property type="match status" value="1"/>
</dbReference>
<protein>
    <submittedName>
        <fullName evidence="3">DUF4806 domain-containing protein</fullName>
    </submittedName>
</protein>